<feature type="region of interest" description="Disordered" evidence="1">
    <location>
        <begin position="274"/>
        <end position="295"/>
    </location>
</feature>
<sequence>MRRLLSLVTGIFLIAAPAFSDHVLVPLTPIAFVHPSNRGREKYNNVFATATSRYHVHNHDTFRGTFACTKLFDKKKDAGGYKFGDFTKGLMKKVTKKEDYKFGDLSRHLDSVAKQTVADFTKKEKYEFGDLSRYVDSKVKGSINDFTNSTKYEFGDVSKEIAGRVATHDYTLDDLIFLIKILLAFGAGLSPVANFLPAKLLIQLLDVSIAGDVTNKVVAAITTELDKRFKKAFTGDPNYQMGDLSKQAVLDYIGKDEYEFGDVTKFVLDKTATGSDGSDNGNGGDSDGGPILKGSLLGDNSADSDLIALELQEWDKNFLVQIQDKDDKTDSSKSSTSPAVETSPKGSSST</sequence>
<organism evidence="3">
    <name type="scientific">Chaetoceros debilis</name>
    <dbReference type="NCBI Taxonomy" id="122233"/>
    <lineage>
        <taxon>Eukaryota</taxon>
        <taxon>Sar</taxon>
        <taxon>Stramenopiles</taxon>
        <taxon>Ochrophyta</taxon>
        <taxon>Bacillariophyta</taxon>
        <taxon>Coscinodiscophyceae</taxon>
        <taxon>Chaetocerotophycidae</taxon>
        <taxon>Chaetocerotales</taxon>
        <taxon>Chaetocerotaceae</taxon>
        <taxon>Chaetoceros</taxon>
    </lineage>
</organism>
<protein>
    <submittedName>
        <fullName evidence="3">Uncharacterized protein</fullName>
    </submittedName>
</protein>
<keyword evidence="2" id="KW-0732">Signal</keyword>
<accession>A0A7S3QJS8</accession>
<proteinExistence type="predicted"/>
<reference evidence="3" key="1">
    <citation type="submission" date="2021-01" db="EMBL/GenBank/DDBJ databases">
        <authorList>
            <person name="Corre E."/>
            <person name="Pelletier E."/>
            <person name="Niang G."/>
            <person name="Scheremetjew M."/>
            <person name="Finn R."/>
            <person name="Kale V."/>
            <person name="Holt S."/>
            <person name="Cochrane G."/>
            <person name="Meng A."/>
            <person name="Brown T."/>
            <person name="Cohen L."/>
        </authorList>
    </citation>
    <scope>NUCLEOTIDE SEQUENCE</scope>
    <source>
        <strain evidence="3">MM31A-1</strain>
    </source>
</reference>
<feature type="region of interest" description="Disordered" evidence="1">
    <location>
        <begin position="323"/>
        <end position="350"/>
    </location>
</feature>
<evidence type="ECO:0000313" key="3">
    <source>
        <dbReference type="EMBL" id="CAE0479482.1"/>
    </source>
</evidence>
<dbReference type="AlphaFoldDB" id="A0A7S3QJS8"/>
<feature type="compositionally biased region" description="Polar residues" evidence="1">
    <location>
        <begin position="338"/>
        <end position="350"/>
    </location>
</feature>
<gene>
    <name evidence="3" type="ORF">CDEB00056_LOCUS24336</name>
</gene>
<dbReference type="EMBL" id="HBIO01031743">
    <property type="protein sequence ID" value="CAE0479482.1"/>
    <property type="molecule type" value="Transcribed_RNA"/>
</dbReference>
<evidence type="ECO:0000256" key="2">
    <source>
        <dbReference type="SAM" id="SignalP"/>
    </source>
</evidence>
<feature type="signal peptide" evidence="2">
    <location>
        <begin position="1"/>
        <end position="20"/>
    </location>
</feature>
<name>A0A7S3QJS8_9STRA</name>
<feature type="chain" id="PRO_5030817637" evidence="2">
    <location>
        <begin position="21"/>
        <end position="350"/>
    </location>
</feature>
<evidence type="ECO:0000256" key="1">
    <source>
        <dbReference type="SAM" id="MobiDB-lite"/>
    </source>
</evidence>